<organism evidence="2">
    <name type="scientific">Podoviridae sp. ctrub15</name>
    <dbReference type="NCBI Taxonomy" id="2826581"/>
    <lineage>
        <taxon>Viruses</taxon>
        <taxon>Duplodnaviria</taxon>
        <taxon>Heunggongvirae</taxon>
        <taxon>Uroviricota</taxon>
        <taxon>Caudoviricetes</taxon>
    </lineage>
</organism>
<evidence type="ECO:0000313" key="2">
    <source>
        <dbReference type="EMBL" id="DAD73719.1"/>
    </source>
</evidence>
<reference evidence="2" key="1">
    <citation type="journal article" date="2021" name="Proc. Natl. Acad. Sci. U.S.A.">
        <title>A Catalog of Tens of Thousands of Viruses from Human Metagenomes Reveals Hidden Associations with Chronic Diseases.</title>
        <authorList>
            <person name="Tisza M.J."/>
            <person name="Buck C.B."/>
        </authorList>
    </citation>
    <scope>NUCLEOTIDE SEQUENCE</scope>
    <source>
        <strain evidence="2">Ctrub15</strain>
    </source>
</reference>
<protein>
    <submittedName>
        <fullName evidence="2">Replisome organizer</fullName>
    </submittedName>
</protein>
<accession>A0A8S5LV39</accession>
<feature type="compositionally biased region" description="Basic and acidic residues" evidence="1">
    <location>
        <begin position="161"/>
        <end position="176"/>
    </location>
</feature>
<feature type="region of interest" description="Disordered" evidence="1">
    <location>
        <begin position="150"/>
        <end position="192"/>
    </location>
</feature>
<name>A0A8S5LV39_9CAUD</name>
<dbReference type="EMBL" id="BK014743">
    <property type="protein sequence ID" value="DAD73719.1"/>
    <property type="molecule type" value="Genomic_DNA"/>
</dbReference>
<evidence type="ECO:0000256" key="1">
    <source>
        <dbReference type="SAM" id="MobiDB-lite"/>
    </source>
</evidence>
<proteinExistence type="predicted"/>
<sequence>MARYRKIDVRIWNDRKFKELDDNAKLAFLLLLTHPDTNQLGFIRSRSVSLAFDLGWQSDAMSNAIQTLCQMGMLMADEKAGLMFLPNFLKYNPPNGVNGAKSWAGLLDLLPECDLRDQALIHLKPLIDGLPEGTREGIPEDIMNAIRDAIRNGNPQPSRIQEQEQEQKQEQEHKEVVAAPATKPKAKREPVVPFPDALPEEWRQAALEVRTDVTPERVFLKLRGRFAPTTSKKTMGNWRKIFLGWIGREYPETGKPNAAAKALPPHKDPAFHFDDNYYADAIKPDGTTDWGI</sequence>